<keyword evidence="1" id="KW-0472">Membrane</keyword>
<accession>X1CV57</accession>
<comment type="caution">
    <text evidence="2">The sequence shown here is derived from an EMBL/GenBank/DDBJ whole genome shotgun (WGS) entry which is preliminary data.</text>
</comment>
<gene>
    <name evidence="2" type="ORF">S01H4_64573</name>
</gene>
<keyword evidence="1" id="KW-1133">Transmembrane helix</keyword>
<dbReference type="EMBL" id="BART01039207">
    <property type="protein sequence ID" value="GAH11707.1"/>
    <property type="molecule type" value="Genomic_DNA"/>
</dbReference>
<evidence type="ECO:0008006" key="3">
    <source>
        <dbReference type="Google" id="ProtNLM"/>
    </source>
</evidence>
<organism evidence="2">
    <name type="scientific">marine sediment metagenome</name>
    <dbReference type="NCBI Taxonomy" id="412755"/>
    <lineage>
        <taxon>unclassified sequences</taxon>
        <taxon>metagenomes</taxon>
        <taxon>ecological metagenomes</taxon>
    </lineage>
</organism>
<dbReference type="InterPro" id="IPR025495">
    <property type="entry name" value="DUF4386"/>
</dbReference>
<feature type="transmembrane region" description="Helical" evidence="1">
    <location>
        <begin position="81"/>
        <end position="104"/>
    </location>
</feature>
<feature type="non-terminal residue" evidence="2">
    <location>
        <position position="124"/>
    </location>
</feature>
<keyword evidence="1" id="KW-0812">Transmembrane</keyword>
<name>X1CV57_9ZZZZ</name>
<dbReference type="Pfam" id="PF14329">
    <property type="entry name" value="DUF4386"/>
    <property type="match status" value="1"/>
</dbReference>
<protein>
    <recommendedName>
        <fullName evidence="3">DUF4386 domain-containing protein</fullName>
    </recommendedName>
</protein>
<reference evidence="2" key="1">
    <citation type="journal article" date="2014" name="Front. Microbiol.">
        <title>High frequency of phylogenetically diverse reductive dehalogenase-homologous genes in deep subseafloor sedimentary metagenomes.</title>
        <authorList>
            <person name="Kawai M."/>
            <person name="Futagami T."/>
            <person name="Toyoda A."/>
            <person name="Takaki Y."/>
            <person name="Nishi S."/>
            <person name="Hori S."/>
            <person name="Arai W."/>
            <person name="Tsubouchi T."/>
            <person name="Morono Y."/>
            <person name="Uchiyama I."/>
            <person name="Ito T."/>
            <person name="Fujiyama A."/>
            <person name="Inagaki F."/>
            <person name="Takami H."/>
        </authorList>
    </citation>
    <scope>NUCLEOTIDE SEQUENCE</scope>
    <source>
        <strain evidence="2">Expedition CK06-06</strain>
    </source>
</reference>
<sequence>MVIFVLASVPIIMLNMVNHLVALLILNGGDYLTVFTTGQLNALVMLFLNMHEIGYSIGTIFFGLWLLPLGYLVFKSGYFPRVLGILLLISCFGYLIDLTLLYLLDFKLGIGLLTAKYPEQGTRN</sequence>
<proteinExistence type="predicted"/>
<feature type="transmembrane region" description="Helical" evidence="1">
    <location>
        <begin position="53"/>
        <end position="74"/>
    </location>
</feature>
<dbReference type="AlphaFoldDB" id="X1CV57"/>
<evidence type="ECO:0000313" key="2">
    <source>
        <dbReference type="EMBL" id="GAH11707.1"/>
    </source>
</evidence>
<evidence type="ECO:0000256" key="1">
    <source>
        <dbReference type="SAM" id="Phobius"/>
    </source>
</evidence>